<evidence type="ECO:0000313" key="2">
    <source>
        <dbReference type="Proteomes" id="UP000694392"/>
    </source>
</evidence>
<keyword evidence="2" id="KW-1185">Reference proteome</keyword>
<sequence>MPRGKDSAGGRGQSVLSRFFRPAGSLRAVVSAPALETATHRCNVLVMTRPPKETGCHVVHQLRSPDHHQG</sequence>
<name>A0A8D0G7M4_SPHPU</name>
<protein>
    <submittedName>
        <fullName evidence="1">Uncharacterized protein</fullName>
    </submittedName>
</protein>
<reference evidence="1" key="1">
    <citation type="submission" date="2025-08" db="UniProtKB">
        <authorList>
            <consortium name="Ensembl"/>
        </authorList>
    </citation>
    <scope>IDENTIFICATION</scope>
</reference>
<accession>A0A8D0G7M4</accession>
<evidence type="ECO:0000313" key="1">
    <source>
        <dbReference type="Ensembl" id="ENSSPUP00000001446.1"/>
    </source>
</evidence>
<dbReference type="Proteomes" id="UP000694392">
    <property type="component" value="Unplaced"/>
</dbReference>
<dbReference type="AlphaFoldDB" id="A0A8D0G7M4"/>
<proteinExistence type="predicted"/>
<dbReference type="Ensembl" id="ENSSPUT00000001526.1">
    <property type="protein sequence ID" value="ENSSPUP00000001446.1"/>
    <property type="gene ID" value="ENSSPUG00000001125.1"/>
</dbReference>
<reference evidence="1" key="2">
    <citation type="submission" date="2025-09" db="UniProtKB">
        <authorList>
            <consortium name="Ensembl"/>
        </authorList>
    </citation>
    <scope>IDENTIFICATION</scope>
</reference>
<organism evidence="1 2">
    <name type="scientific">Sphenodon punctatus</name>
    <name type="common">Tuatara</name>
    <name type="synonym">Hatteria punctata</name>
    <dbReference type="NCBI Taxonomy" id="8508"/>
    <lineage>
        <taxon>Eukaryota</taxon>
        <taxon>Metazoa</taxon>
        <taxon>Chordata</taxon>
        <taxon>Craniata</taxon>
        <taxon>Vertebrata</taxon>
        <taxon>Euteleostomi</taxon>
        <taxon>Lepidosauria</taxon>
        <taxon>Sphenodontia</taxon>
        <taxon>Sphenodontidae</taxon>
        <taxon>Sphenodon</taxon>
    </lineage>
</organism>